<dbReference type="EMBL" id="NIDN02000059">
    <property type="protein sequence ID" value="RLL98158.1"/>
    <property type="molecule type" value="Genomic_DNA"/>
</dbReference>
<feature type="region of interest" description="Disordered" evidence="1">
    <location>
        <begin position="1"/>
        <end position="34"/>
    </location>
</feature>
<gene>
    <name evidence="2" type="ORF">CFD26_102921</name>
</gene>
<feature type="compositionally biased region" description="Polar residues" evidence="1">
    <location>
        <begin position="1086"/>
        <end position="1109"/>
    </location>
</feature>
<organism evidence="2 3">
    <name type="scientific">Aspergillus turcosus</name>
    <dbReference type="NCBI Taxonomy" id="1245748"/>
    <lineage>
        <taxon>Eukaryota</taxon>
        <taxon>Fungi</taxon>
        <taxon>Dikarya</taxon>
        <taxon>Ascomycota</taxon>
        <taxon>Pezizomycotina</taxon>
        <taxon>Eurotiomycetes</taxon>
        <taxon>Eurotiomycetidae</taxon>
        <taxon>Eurotiales</taxon>
        <taxon>Aspergillaceae</taxon>
        <taxon>Aspergillus</taxon>
        <taxon>Aspergillus subgen. Fumigati</taxon>
    </lineage>
</organism>
<evidence type="ECO:0000256" key="1">
    <source>
        <dbReference type="SAM" id="MobiDB-lite"/>
    </source>
</evidence>
<feature type="region of interest" description="Disordered" evidence="1">
    <location>
        <begin position="183"/>
        <end position="207"/>
    </location>
</feature>
<feature type="region of interest" description="Disordered" evidence="1">
    <location>
        <begin position="763"/>
        <end position="792"/>
    </location>
</feature>
<protein>
    <submittedName>
        <fullName evidence="2">Uncharacterized protein</fullName>
    </submittedName>
</protein>
<dbReference type="STRING" id="1245748.A0A229YY95"/>
<name>A0A229YY95_9EURO</name>
<feature type="compositionally biased region" description="Polar residues" evidence="1">
    <location>
        <begin position="19"/>
        <end position="30"/>
    </location>
</feature>
<dbReference type="OrthoDB" id="4851482at2759"/>
<feature type="compositionally biased region" description="Polar residues" evidence="1">
    <location>
        <begin position="352"/>
        <end position="369"/>
    </location>
</feature>
<feature type="compositionally biased region" description="Basic and acidic residues" evidence="1">
    <location>
        <begin position="224"/>
        <end position="235"/>
    </location>
</feature>
<comment type="caution">
    <text evidence="2">The sequence shown here is derived from an EMBL/GenBank/DDBJ whole genome shotgun (WGS) entry which is preliminary data.</text>
</comment>
<feature type="compositionally biased region" description="Pro residues" evidence="1">
    <location>
        <begin position="1067"/>
        <end position="1083"/>
    </location>
</feature>
<keyword evidence="3" id="KW-1185">Reference proteome</keyword>
<evidence type="ECO:0000313" key="3">
    <source>
        <dbReference type="Proteomes" id="UP000215289"/>
    </source>
</evidence>
<feature type="compositionally biased region" description="Basic and acidic residues" evidence="1">
    <location>
        <begin position="183"/>
        <end position="197"/>
    </location>
</feature>
<evidence type="ECO:0000313" key="2">
    <source>
        <dbReference type="EMBL" id="RLL98158.1"/>
    </source>
</evidence>
<proteinExistence type="predicted"/>
<feature type="compositionally biased region" description="Low complexity" evidence="1">
    <location>
        <begin position="397"/>
        <end position="413"/>
    </location>
</feature>
<feature type="compositionally biased region" description="Polar residues" evidence="1">
    <location>
        <begin position="501"/>
        <end position="512"/>
    </location>
</feature>
<sequence>MSSQFPGAPVEAMGHHTETQSTMLSPTDSPTAMEDLVPVSDHHAESVLPSEQEQGSHFDNAFFGLDDMSLDHLPTHVPDNFDWLTYHTTSRTSPEQGADVLSGPPNLTPTHNAREYGNMDDLAEVDELFERAIETHNTGQPDIWGKEINSPVPFHSVLEEPHVRVYNNTPKVHLEQATAHHGIDSSNARDHEQRDELPSYGNPSAQHHDVSVESIDVASSNVETHADTDHADTDHASTTAGTSDAHHDVEMIESHTSESLDAGTPVAQAHAQDVEDPAKKTTPPLAKQSDGGKRKNGNQGQNGARTEPFHSDLSGEKDETSEGNSSSQKNSGDSTPPEANIEDFIDPALTAPSENVPPNSELANMSSDPAHNAENAYETPADSQEAQVAYQSGGQGVTTSSTQEQSQQQSNGSAVLDHPTNNQAHRSAPVQQSQHRSLSSTAASNHVDQSQEHPARAISNEQQQIQPLPVNSERPAQGQAPQDQHASPVPAAASDGHRSSHTPQTLSKQASPDSAADGRKRASVVDRLFPQLDKIPGPTSHDLMNPEWSTLEVQTQFASLEEAEEAMNALKAATPRDPDLVVSHEQKLAIVNSFLRAMVNMENTDDSGKTKKIWRNIMQRTPVEVEVACWNILELMIQYHKTTPLPKMPPPKKKKGEKKERKEKEEDDLDEDEKAEKERTGDPTRSGALLSFPDRAAAIARIFHASKSTCKRMLDFKAEYVRKFVDTPMSCVNRTRANLIGNNKKQEDIKLGRAVKAQAQAKLKNEAEAESEAEPPVGKRSAEEPNEGEDALVAGDDSLDLDELLEETVDTVLDQDTLRQPGPHSASAARGQSSYAHSGQYSQSYFMQGQNNAGQHRVMSNTGHNQGMNNNGQIPGMAYSGQQLGVTNTGRNHVFNNNGQIQGTAYPGHQALSNTGQNYAMNNHRHVQGTAYSGQQGVSNAGHNHLMTNNGQIPGMVYPGQQGVSNTGYSNVMPGVSNTGQFPGTINPGQFPPTSSTGLQPSMNSMVDMYMNPAPNAPRQPYGSNSGYDQLGISSGFSATAAPNSHSQNTHTPFDTYLWAKSVGLEMPPPQNPAQHFAPPPAQLPTYHQPTFTPTSMAGQTPVESNNVMPPNDGRGRKRSSTETGAAEAGRPTKKRR</sequence>
<reference evidence="2 3" key="1">
    <citation type="submission" date="2018-08" db="EMBL/GenBank/DDBJ databases">
        <title>Draft genome sequences of two Aspergillus turcosus clinical strains isolated from bronchoalveolar lavage fluid: one azole-susceptible and the other azole-resistant.</title>
        <authorList>
            <person name="Parent-Michaud M."/>
            <person name="Dufresne P.J."/>
            <person name="Fournier E."/>
            <person name="Martineau C."/>
            <person name="Moreira S."/>
            <person name="Perkins V."/>
            <person name="De Repentigny L."/>
            <person name="Dufresne S.F."/>
        </authorList>
    </citation>
    <scope>NUCLEOTIDE SEQUENCE [LARGE SCALE GENOMIC DNA]</scope>
    <source>
        <strain evidence="2">HMR AF 1038</strain>
    </source>
</reference>
<feature type="compositionally biased region" description="Basic and acidic residues" evidence="1">
    <location>
        <begin position="307"/>
        <end position="320"/>
    </location>
</feature>
<accession>A0A229YY95</accession>
<feature type="region of interest" description="Disordered" evidence="1">
    <location>
        <begin position="1067"/>
        <end position="1137"/>
    </location>
</feature>
<feature type="compositionally biased region" description="Basic and acidic residues" evidence="1">
    <location>
        <begin position="244"/>
        <end position="258"/>
    </location>
</feature>
<feature type="region of interest" description="Disordered" evidence="1">
    <location>
        <begin position="224"/>
        <end position="455"/>
    </location>
</feature>
<feature type="compositionally biased region" description="Polar residues" evidence="1">
    <location>
        <begin position="322"/>
        <end position="334"/>
    </location>
</feature>
<dbReference type="Proteomes" id="UP000215289">
    <property type="component" value="Unassembled WGS sequence"/>
</dbReference>
<feature type="region of interest" description="Disordered" evidence="1">
    <location>
        <begin position="471"/>
        <end position="521"/>
    </location>
</feature>
<feature type="compositionally biased region" description="Polar residues" evidence="1">
    <location>
        <begin position="381"/>
        <end position="390"/>
    </location>
</feature>
<dbReference type="AlphaFoldDB" id="A0A229YY95"/>
<feature type="compositionally biased region" description="Polar residues" evidence="1">
    <location>
        <begin position="419"/>
        <end position="448"/>
    </location>
</feature>
<feature type="region of interest" description="Disordered" evidence="1">
    <location>
        <begin position="813"/>
        <end position="836"/>
    </location>
</feature>
<feature type="region of interest" description="Disordered" evidence="1">
    <location>
        <begin position="642"/>
        <end position="689"/>
    </location>
</feature>